<dbReference type="GO" id="GO:0003700">
    <property type="term" value="F:DNA-binding transcription factor activity"/>
    <property type="evidence" value="ECO:0007669"/>
    <property type="project" value="InterPro"/>
</dbReference>
<dbReference type="AlphaFoldDB" id="G0MYE0"/>
<proteinExistence type="predicted"/>
<dbReference type="InterPro" id="IPR008967">
    <property type="entry name" value="p53-like_TF_DNA-bd_sf"/>
</dbReference>
<dbReference type="SUPFAM" id="SSF49417">
    <property type="entry name" value="p53-like transcription factors"/>
    <property type="match status" value="1"/>
</dbReference>
<protein>
    <submittedName>
        <fullName evidence="1">Uncharacterized protein</fullName>
    </submittedName>
</protein>
<evidence type="ECO:0000313" key="1">
    <source>
        <dbReference type="EMBL" id="EGT47536.1"/>
    </source>
</evidence>
<reference evidence="2" key="1">
    <citation type="submission" date="2011-07" db="EMBL/GenBank/DDBJ databases">
        <authorList>
            <consortium name="Caenorhabditis brenneri Sequencing and Analysis Consortium"/>
            <person name="Wilson R.K."/>
        </authorList>
    </citation>
    <scope>NUCLEOTIDE SEQUENCE [LARGE SCALE GENOMIC DNA]</scope>
    <source>
        <strain evidence="2">PB2801</strain>
    </source>
</reference>
<organism evidence="2">
    <name type="scientific">Caenorhabditis brenneri</name>
    <name type="common">Nematode worm</name>
    <dbReference type="NCBI Taxonomy" id="135651"/>
    <lineage>
        <taxon>Eukaryota</taxon>
        <taxon>Metazoa</taxon>
        <taxon>Ecdysozoa</taxon>
        <taxon>Nematoda</taxon>
        <taxon>Chromadorea</taxon>
        <taxon>Rhabditida</taxon>
        <taxon>Rhabditina</taxon>
        <taxon>Rhabditomorpha</taxon>
        <taxon>Rhabditoidea</taxon>
        <taxon>Rhabditidae</taxon>
        <taxon>Peloderinae</taxon>
        <taxon>Caenorhabditis</taxon>
    </lineage>
</organism>
<dbReference type="Proteomes" id="UP000008068">
    <property type="component" value="Unassembled WGS sequence"/>
</dbReference>
<dbReference type="EMBL" id="GL379820">
    <property type="protein sequence ID" value="EGT47536.1"/>
    <property type="molecule type" value="Genomic_DNA"/>
</dbReference>
<dbReference type="InParanoid" id="G0MYE0"/>
<accession>G0MYE0</accession>
<sequence>MEFQQNQWTRACLKGIANEEPILHLGTKLGKHWNNKDMHVAIQIADVFNPIRTEEIQFETQMLYQPIVCICEVYEDPFEQEVLSQPIEFTFDCLKFIAVPSLRNPVFEIFRLNHLKASPPRSQEGKVILGHKQLYDNNGANNAVTSDYNPNKVYEMDKDMDEWVSCYKAQANDVYHPSVTFALWNDH</sequence>
<gene>
    <name evidence="1" type="ORF">CAEBREN_00203</name>
</gene>
<keyword evidence="2" id="KW-1185">Reference proteome</keyword>
<dbReference type="HOGENOM" id="CLU_1448928_0_0_1"/>
<evidence type="ECO:0000313" key="2">
    <source>
        <dbReference type="Proteomes" id="UP000008068"/>
    </source>
</evidence>
<name>G0MYE0_CAEBE</name>